<comment type="caution">
    <text evidence="8">The sequence shown here is derived from an EMBL/GenBank/DDBJ whole genome shotgun (WGS) entry which is preliminary data.</text>
</comment>
<evidence type="ECO:0000256" key="4">
    <source>
        <dbReference type="ARBA" id="ARBA00022989"/>
    </source>
</evidence>
<evidence type="ECO:0000256" key="5">
    <source>
        <dbReference type="ARBA" id="ARBA00023136"/>
    </source>
</evidence>
<reference evidence="8" key="1">
    <citation type="journal article" date="2014" name="Int. J. Syst. Evol. Microbiol.">
        <title>Complete genome sequence of Corynebacterium casei LMG S-19264T (=DSM 44701T), isolated from a smear-ripened cheese.</title>
        <authorList>
            <consortium name="US DOE Joint Genome Institute (JGI-PGF)"/>
            <person name="Walter F."/>
            <person name="Albersmeier A."/>
            <person name="Kalinowski J."/>
            <person name="Ruckert C."/>
        </authorList>
    </citation>
    <scope>NUCLEOTIDE SEQUENCE</scope>
    <source>
        <strain evidence="8">CGMCC 1.15493</strain>
    </source>
</reference>
<evidence type="ECO:0000313" key="8">
    <source>
        <dbReference type="EMBL" id="GGD05378.1"/>
    </source>
</evidence>
<dbReference type="Pfam" id="PF01478">
    <property type="entry name" value="Peptidase_A24"/>
    <property type="match status" value="1"/>
</dbReference>
<proteinExistence type="predicted"/>
<sequence length="169" mass="17431">MIAAVIFVVFPFAMAYAAFSDLVSMTIANRVSIILLAAFVVLALVVGMPLSSIGLHLGVGLATLVVAFGCFAAGWMGGGDAKLLAATAVWFGPTQLFLDYLVLGAVFGGVLTLAILLARAKFVPVTGVDFVDHLLERKTGIPYGIGLGAAGLTVYTSSDWVSLAVHGLV</sequence>
<evidence type="ECO:0000256" key="1">
    <source>
        <dbReference type="ARBA" id="ARBA00004651"/>
    </source>
</evidence>
<accession>A0A916XT23</accession>
<organism evidence="8 9">
    <name type="scientific">Aureimonas glaciei</name>
    <dbReference type="NCBI Taxonomy" id="1776957"/>
    <lineage>
        <taxon>Bacteria</taxon>
        <taxon>Pseudomonadati</taxon>
        <taxon>Pseudomonadota</taxon>
        <taxon>Alphaproteobacteria</taxon>
        <taxon>Hyphomicrobiales</taxon>
        <taxon>Aurantimonadaceae</taxon>
        <taxon>Aureimonas</taxon>
    </lineage>
</organism>
<dbReference type="InterPro" id="IPR052218">
    <property type="entry name" value="Preflagellin_Peptidase"/>
</dbReference>
<name>A0A916XT23_9HYPH</name>
<feature type="transmembrane region" description="Helical" evidence="6">
    <location>
        <begin position="97"/>
        <end position="118"/>
    </location>
</feature>
<dbReference type="AlphaFoldDB" id="A0A916XT23"/>
<reference evidence="8" key="2">
    <citation type="submission" date="2020-09" db="EMBL/GenBank/DDBJ databases">
        <authorList>
            <person name="Sun Q."/>
            <person name="Zhou Y."/>
        </authorList>
    </citation>
    <scope>NUCLEOTIDE SEQUENCE</scope>
    <source>
        <strain evidence="8">CGMCC 1.15493</strain>
    </source>
</reference>
<gene>
    <name evidence="8" type="ORF">GCM10011335_05350</name>
</gene>
<feature type="transmembrane region" description="Helical" evidence="6">
    <location>
        <begin position="27"/>
        <end position="46"/>
    </location>
</feature>
<keyword evidence="3 6" id="KW-0812">Transmembrane</keyword>
<dbReference type="GO" id="GO:0005886">
    <property type="term" value="C:plasma membrane"/>
    <property type="evidence" value="ECO:0007669"/>
    <property type="project" value="UniProtKB-SubCell"/>
</dbReference>
<dbReference type="InterPro" id="IPR000045">
    <property type="entry name" value="Prepilin_IV_endopep_pep"/>
</dbReference>
<dbReference type="PANTHER" id="PTHR36506:SF1">
    <property type="entry name" value="PREFLAGELLIN PEPTIDASE"/>
    <property type="match status" value="1"/>
</dbReference>
<keyword evidence="9" id="KW-1185">Reference proteome</keyword>
<evidence type="ECO:0000256" key="3">
    <source>
        <dbReference type="ARBA" id="ARBA00022692"/>
    </source>
</evidence>
<evidence type="ECO:0000256" key="6">
    <source>
        <dbReference type="SAM" id="Phobius"/>
    </source>
</evidence>
<comment type="subcellular location">
    <subcellularLocation>
        <location evidence="1">Cell membrane</location>
        <topology evidence="1">Multi-pass membrane protein</topology>
    </subcellularLocation>
</comment>
<keyword evidence="2" id="KW-1003">Cell membrane</keyword>
<keyword evidence="5 6" id="KW-0472">Membrane</keyword>
<dbReference type="Proteomes" id="UP000613160">
    <property type="component" value="Unassembled WGS sequence"/>
</dbReference>
<evidence type="ECO:0000259" key="7">
    <source>
        <dbReference type="Pfam" id="PF01478"/>
    </source>
</evidence>
<dbReference type="EMBL" id="BMJJ01000001">
    <property type="protein sequence ID" value="GGD05378.1"/>
    <property type="molecule type" value="Genomic_DNA"/>
</dbReference>
<dbReference type="GO" id="GO:0004190">
    <property type="term" value="F:aspartic-type endopeptidase activity"/>
    <property type="evidence" value="ECO:0007669"/>
    <property type="project" value="InterPro"/>
</dbReference>
<keyword evidence="4 6" id="KW-1133">Transmembrane helix</keyword>
<dbReference type="PANTHER" id="PTHR36506">
    <property type="entry name" value="PREFLAGELLIN PEPTIDASE"/>
    <property type="match status" value="1"/>
</dbReference>
<evidence type="ECO:0000313" key="9">
    <source>
        <dbReference type="Proteomes" id="UP000613160"/>
    </source>
</evidence>
<dbReference type="RefSeq" id="WP_188848993.1">
    <property type="nucleotide sequence ID" value="NZ_BMJJ01000001.1"/>
</dbReference>
<protein>
    <submittedName>
        <fullName evidence="8">Peptidase</fullName>
    </submittedName>
</protein>
<feature type="transmembrane region" description="Helical" evidence="6">
    <location>
        <begin position="53"/>
        <end position="77"/>
    </location>
</feature>
<evidence type="ECO:0000256" key="2">
    <source>
        <dbReference type="ARBA" id="ARBA00022475"/>
    </source>
</evidence>
<feature type="domain" description="Prepilin type IV endopeptidase peptidase" evidence="7">
    <location>
        <begin position="9"/>
        <end position="112"/>
    </location>
</feature>
<dbReference type="Gene3D" id="1.20.120.1220">
    <property type="match status" value="1"/>
</dbReference>